<name>A0A8J4UL78_CLAMG</name>
<sequence>DCTRLPLLKGGDFGFTGHHAGSFLALLSTVHTLSFLMKLYRVVSAAYVKQ</sequence>
<keyword evidence="3" id="KW-1185">Reference proteome</keyword>
<feature type="non-terminal residue" evidence="2">
    <location>
        <position position="1"/>
    </location>
</feature>
<keyword evidence="1" id="KW-1133">Transmembrane helix</keyword>
<keyword evidence="1" id="KW-0472">Membrane</keyword>
<evidence type="ECO:0000313" key="3">
    <source>
        <dbReference type="Proteomes" id="UP000727407"/>
    </source>
</evidence>
<feature type="transmembrane region" description="Helical" evidence="1">
    <location>
        <begin position="20"/>
        <end position="40"/>
    </location>
</feature>
<feature type="non-terminal residue" evidence="2">
    <location>
        <position position="50"/>
    </location>
</feature>
<proteinExistence type="predicted"/>
<keyword evidence="1" id="KW-0812">Transmembrane</keyword>
<organism evidence="2 3">
    <name type="scientific">Clarias magur</name>
    <name type="common">Asian catfish</name>
    <name type="synonym">Macropteronotus magur</name>
    <dbReference type="NCBI Taxonomy" id="1594786"/>
    <lineage>
        <taxon>Eukaryota</taxon>
        <taxon>Metazoa</taxon>
        <taxon>Chordata</taxon>
        <taxon>Craniata</taxon>
        <taxon>Vertebrata</taxon>
        <taxon>Euteleostomi</taxon>
        <taxon>Actinopterygii</taxon>
        <taxon>Neopterygii</taxon>
        <taxon>Teleostei</taxon>
        <taxon>Ostariophysi</taxon>
        <taxon>Siluriformes</taxon>
        <taxon>Clariidae</taxon>
        <taxon>Clarias</taxon>
    </lineage>
</organism>
<dbReference type="EMBL" id="QNUK01000233">
    <property type="protein sequence ID" value="KAF5897487.1"/>
    <property type="molecule type" value="Genomic_DNA"/>
</dbReference>
<dbReference type="AlphaFoldDB" id="A0A8J4UL78"/>
<comment type="caution">
    <text evidence="2">The sequence shown here is derived from an EMBL/GenBank/DDBJ whole genome shotgun (WGS) entry which is preliminary data.</text>
</comment>
<accession>A0A8J4UL78</accession>
<gene>
    <name evidence="2" type="primary">Olah</name>
    <name evidence="2" type="ORF">DAT39_012800</name>
</gene>
<protein>
    <submittedName>
        <fullName evidence="2">S-acyl fatty acid synthase thioesterase, medium chain</fullName>
    </submittedName>
</protein>
<evidence type="ECO:0000313" key="2">
    <source>
        <dbReference type="EMBL" id="KAF5897487.1"/>
    </source>
</evidence>
<dbReference type="Proteomes" id="UP000727407">
    <property type="component" value="Unassembled WGS sequence"/>
</dbReference>
<evidence type="ECO:0000256" key="1">
    <source>
        <dbReference type="SAM" id="Phobius"/>
    </source>
</evidence>
<reference evidence="2" key="1">
    <citation type="submission" date="2020-07" db="EMBL/GenBank/DDBJ databases">
        <title>Clarias magur genome sequencing, assembly and annotation.</title>
        <authorList>
            <person name="Kushwaha B."/>
            <person name="Kumar R."/>
            <person name="Das P."/>
            <person name="Joshi C.G."/>
            <person name="Kumar D."/>
            <person name="Nagpure N.S."/>
            <person name="Pandey M."/>
            <person name="Agarwal S."/>
            <person name="Srivastava S."/>
            <person name="Singh M."/>
            <person name="Sahoo L."/>
            <person name="Jayasankar P."/>
            <person name="Meher P.K."/>
            <person name="Koringa P.G."/>
            <person name="Iquebal M.A."/>
            <person name="Das S.P."/>
            <person name="Bit A."/>
            <person name="Patnaik S."/>
            <person name="Patel N."/>
            <person name="Shah T.M."/>
            <person name="Hinsu A."/>
            <person name="Jena J.K."/>
        </authorList>
    </citation>
    <scope>NUCLEOTIDE SEQUENCE</scope>
    <source>
        <strain evidence="2">CIFAMagur01</strain>
        <tissue evidence="2">Testis</tissue>
    </source>
</reference>